<name>A0ABM4CHE6_HYDVU</name>
<feature type="region of interest" description="Disordered" evidence="1">
    <location>
        <begin position="1"/>
        <end position="21"/>
    </location>
</feature>
<dbReference type="PANTHER" id="PTHR34153:SF2">
    <property type="entry name" value="SI:CH211-262H13.3-RELATED"/>
    <property type="match status" value="1"/>
</dbReference>
<evidence type="ECO:0000256" key="1">
    <source>
        <dbReference type="SAM" id="MobiDB-lite"/>
    </source>
</evidence>
<feature type="compositionally biased region" description="Basic and acidic residues" evidence="1">
    <location>
        <begin position="1"/>
        <end position="10"/>
    </location>
</feature>
<dbReference type="RefSeq" id="XP_065661147.1">
    <property type="nucleotide sequence ID" value="XM_065805075.1"/>
</dbReference>
<organism evidence="2 3">
    <name type="scientific">Hydra vulgaris</name>
    <name type="common">Hydra</name>
    <name type="synonym">Hydra attenuata</name>
    <dbReference type="NCBI Taxonomy" id="6087"/>
    <lineage>
        <taxon>Eukaryota</taxon>
        <taxon>Metazoa</taxon>
        <taxon>Cnidaria</taxon>
        <taxon>Hydrozoa</taxon>
        <taxon>Hydroidolina</taxon>
        <taxon>Anthoathecata</taxon>
        <taxon>Aplanulata</taxon>
        <taxon>Hydridae</taxon>
        <taxon>Hydra</taxon>
    </lineage>
</organism>
<protein>
    <submittedName>
        <fullName evidence="3">Uncharacterized protein LOC136084654 isoform X1</fullName>
    </submittedName>
</protein>
<accession>A0ABM4CHE6</accession>
<evidence type="ECO:0000313" key="3">
    <source>
        <dbReference type="RefSeq" id="XP_065661147.1"/>
    </source>
</evidence>
<gene>
    <name evidence="3" type="primary">LOC136084654</name>
</gene>
<keyword evidence="2" id="KW-1185">Reference proteome</keyword>
<proteinExistence type="predicted"/>
<sequence>MSDSSSDHSVIKTRKRSRPNTSPVKRLYSVVTISEDNILKKVTVPLHWVNNKENIVYWPPKSKKQFNYYISNWVDPDINWLKFQLKKVHLDMATKDICDICINIDTETSSHEIEKTENESFKSDYREPSPDIHMVIEPSSKKKYYLKGQQDRQGLQKSGLLKTHSEIVERSKENSVVKINSSEVELAGKTEIEGFNSTNRKQRPLETNRIGGKFMYSNPPETFKALDERCLQYALFMELSSVKSQITQLEKAVERLGRQMEPEMSAFHIEKSSTLEDFQEKEEILKKKDDFLLLVSRLKQIGGNTPSSIINKALDETMSKKLQAKFSKVGKNGKRPFKTTYLYKALLGALVTERLSKENVDRLIGDHLKRAPRAEDKK</sequence>
<reference evidence="3" key="1">
    <citation type="submission" date="2025-08" db="UniProtKB">
        <authorList>
            <consortium name="RefSeq"/>
        </authorList>
    </citation>
    <scope>IDENTIFICATION</scope>
</reference>
<dbReference type="PANTHER" id="PTHR34153">
    <property type="entry name" value="SI:CH211-262H13.3-RELATED-RELATED"/>
    <property type="match status" value="1"/>
</dbReference>
<evidence type="ECO:0000313" key="2">
    <source>
        <dbReference type="Proteomes" id="UP001652625"/>
    </source>
</evidence>
<dbReference type="Proteomes" id="UP001652625">
    <property type="component" value="Chromosome 09"/>
</dbReference>
<dbReference type="GeneID" id="136084654"/>